<dbReference type="EMBL" id="JACBPP010000001">
    <property type="protein sequence ID" value="KAF8005089.1"/>
    <property type="molecule type" value="Genomic_DNA"/>
</dbReference>
<protein>
    <submittedName>
        <fullName evidence="1">Uncharacterized protein</fullName>
    </submittedName>
</protein>
<proteinExistence type="predicted"/>
<organism evidence="1 2">
    <name type="scientific">Metschnikowia pulcherrima</name>
    <dbReference type="NCBI Taxonomy" id="27326"/>
    <lineage>
        <taxon>Eukaryota</taxon>
        <taxon>Fungi</taxon>
        <taxon>Dikarya</taxon>
        <taxon>Ascomycota</taxon>
        <taxon>Saccharomycotina</taxon>
        <taxon>Pichiomycetes</taxon>
        <taxon>Metschnikowiaceae</taxon>
        <taxon>Metschnikowia</taxon>
    </lineage>
</organism>
<reference evidence="1" key="1">
    <citation type="submission" date="2020-10" db="EMBL/GenBank/DDBJ databases">
        <title>The Whole-Genome Sequence of Metschnikowia persimmonesis, a Novel Endophytic Yeast Species Isolated from Medicinal Plant Diospyros kaki Thumb.</title>
        <authorList>
            <person name="Rahmat E."/>
            <person name="Kang Y."/>
        </authorList>
    </citation>
    <scope>NUCLEOTIDE SEQUENCE</scope>
    <source>
        <strain evidence="1">KIOM G15050</strain>
    </source>
</reference>
<keyword evidence="2" id="KW-1185">Reference proteome</keyword>
<accession>A0A8H7GYT3</accession>
<evidence type="ECO:0000313" key="1">
    <source>
        <dbReference type="EMBL" id="KAF8005089.1"/>
    </source>
</evidence>
<sequence length="239" mass="27435">MNCSFEGYLKTYPWTLKRAYATPVQYDVDYEQEVEWVARPSGEGFFQNSSFSGTDKPLFPSRLVIQGDSDVAEERLAIFMSQLKGYISDTTFNVPAFQAGMEKSQERLTGIESLLLNIAFSESLSSQLRFVKRMFRVMVYTADLLTEYSAKNVPGVRLLYKMAELNVRAYALHNSKGILDLQMFQAADKVEVLIDSMLCWRDRFYSLAGVPFEVHLDFRIHFNLAESILLYLKSFIPSK</sequence>
<evidence type="ECO:0000313" key="2">
    <source>
        <dbReference type="Proteomes" id="UP000649328"/>
    </source>
</evidence>
<name>A0A8H7GYT3_9ASCO</name>
<comment type="caution">
    <text evidence="1">The sequence shown here is derived from an EMBL/GenBank/DDBJ whole genome shotgun (WGS) entry which is preliminary data.</text>
</comment>
<dbReference type="Proteomes" id="UP000649328">
    <property type="component" value="Unassembled WGS sequence"/>
</dbReference>
<dbReference type="OrthoDB" id="10288502at2759"/>
<gene>
    <name evidence="1" type="ORF">HF325_000546</name>
</gene>
<dbReference type="AlphaFoldDB" id="A0A8H7GYT3"/>